<dbReference type="AlphaFoldDB" id="A0A7S3PE50"/>
<evidence type="ECO:0000313" key="2">
    <source>
        <dbReference type="EMBL" id="CAE0438917.1"/>
    </source>
</evidence>
<dbReference type="CDD" id="cd00170">
    <property type="entry name" value="SEC14"/>
    <property type="match status" value="1"/>
</dbReference>
<dbReference type="Pfam" id="PF00650">
    <property type="entry name" value="CRAL_TRIO"/>
    <property type="match status" value="1"/>
</dbReference>
<dbReference type="SMART" id="SM00516">
    <property type="entry name" value="SEC14"/>
    <property type="match status" value="1"/>
</dbReference>
<organism evidence="2">
    <name type="scientific">Aplanochytrium stocchinoi</name>
    <dbReference type="NCBI Taxonomy" id="215587"/>
    <lineage>
        <taxon>Eukaryota</taxon>
        <taxon>Sar</taxon>
        <taxon>Stramenopiles</taxon>
        <taxon>Bigyra</taxon>
        <taxon>Labyrinthulomycetes</taxon>
        <taxon>Thraustochytrida</taxon>
        <taxon>Thraustochytriidae</taxon>
        <taxon>Aplanochytrium</taxon>
    </lineage>
</organism>
<accession>A0A7S3PE50</accession>
<sequence length="302" mass="34973">MADVDFVPPLTEAEKAEWEEIKVNILKEDGKLDRIDKLEHEVIVRFIRGSEFVKDKQKRMDRVVQTLNDYLAWADRINLDSILYRKYPKAGKFRETMWPLKYFGKTEEKGHAVFLLRLKESKLKEAAALFSGDELIEYIVFTMEIMLRTLKAWKCSSRSIIIFDCMGMGMADYYTAYKAGLPKVLSLLGEYYPEFLEKFYAINAPAIFTWCYSVMKPFIQPDTVRKINIIRNRNTALSKLKESGVDLQRLPPDLVEGGLDLFDYKISDKVISLQTSPEVDEQVGEKVLDLINSRIVTHKRGS</sequence>
<dbReference type="PANTHER" id="PTHR45657">
    <property type="entry name" value="CRAL-TRIO DOMAIN-CONTAINING PROTEIN YKL091C-RELATED"/>
    <property type="match status" value="1"/>
</dbReference>
<dbReference type="SUPFAM" id="SSF52087">
    <property type="entry name" value="CRAL/TRIO domain"/>
    <property type="match status" value="1"/>
</dbReference>
<dbReference type="Gene3D" id="3.40.525.10">
    <property type="entry name" value="CRAL-TRIO lipid binding domain"/>
    <property type="match status" value="1"/>
</dbReference>
<dbReference type="InterPro" id="IPR051026">
    <property type="entry name" value="PI/PC_transfer"/>
</dbReference>
<evidence type="ECO:0000259" key="1">
    <source>
        <dbReference type="PROSITE" id="PS50191"/>
    </source>
</evidence>
<dbReference type="PROSITE" id="PS50191">
    <property type="entry name" value="CRAL_TRIO"/>
    <property type="match status" value="1"/>
</dbReference>
<gene>
    <name evidence="2" type="ORF">ASTO00021_LOCUS9141</name>
</gene>
<dbReference type="PANTHER" id="PTHR45657:SF67">
    <property type="entry name" value="CRAL-TRIO DOMAIN-CONTAINING PROTEIN"/>
    <property type="match status" value="1"/>
</dbReference>
<dbReference type="InterPro" id="IPR001251">
    <property type="entry name" value="CRAL-TRIO_dom"/>
</dbReference>
<reference evidence="2" key="1">
    <citation type="submission" date="2021-01" db="EMBL/GenBank/DDBJ databases">
        <authorList>
            <person name="Corre E."/>
            <person name="Pelletier E."/>
            <person name="Niang G."/>
            <person name="Scheremetjew M."/>
            <person name="Finn R."/>
            <person name="Kale V."/>
            <person name="Holt S."/>
            <person name="Cochrane G."/>
            <person name="Meng A."/>
            <person name="Brown T."/>
            <person name="Cohen L."/>
        </authorList>
    </citation>
    <scope>NUCLEOTIDE SEQUENCE</scope>
    <source>
        <strain evidence="2">GSBS06</strain>
    </source>
</reference>
<feature type="domain" description="CRAL-TRIO" evidence="1">
    <location>
        <begin position="90"/>
        <end position="263"/>
    </location>
</feature>
<dbReference type="InterPro" id="IPR036865">
    <property type="entry name" value="CRAL-TRIO_dom_sf"/>
</dbReference>
<dbReference type="EMBL" id="HBIN01012156">
    <property type="protein sequence ID" value="CAE0438917.1"/>
    <property type="molecule type" value="Transcribed_RNA"/>
</dbReference>
<name>A0A7S3PE50_9STRA</name>
<proteinExistence type="predicted"/>
<protein>
    <recommendedName>
        <fullName evidence="1">CRAL-TRIO domain-containing protein</fullName>
    </recommendedName>
</protein>